<dbReference type="RefSeq" id="WP_192749918.1">
    <property type="nucleotide sequence ID" value="NZ_BAABJL010000078.1"/>
</dbReference>
<keyword evidence="3" id="KW-1185">Reference proteome</keyword>
<evidence type="ECO:0000313" key="3">
    <source>
        <dbReference type="Proteomes" id="UP000638648"/>
    </source>
</evidence>
<evidence type="ECO:0000313" key="2">
    <source>
        <dbReference type="EMBL" id="MBE1605612.1"/>
    </source>
</evidence>
<organism evidence="2 3">
    <name type="scientific">Actinopolymorpha pittospori</name>
    <dbReference type="NCBI Taxonomy" id="648752"/>
    <lineage>
        <taxon>Bacteria</taxon>
        <taxon>Bacillati</taxon>
        <taxon>Actinomycetota</taxon>
        <taxon>Actinomycetes</taxon>
        <taxon>Propionibacteriales</taxon>
        <taxon>Actinopolymorphaceae</taxon>
        <taxon>Actinopolymorpha</taxon>
    </lineage>
</organism>
<dbReference type="EMBL" id="JADBEM010000001">
    <property type="protein sequence ID" value="MBE1605612.1"/>
    <property type="molecule type" value="Genomic_DNA"/>
</dbReference>
<gene>
    <name evidence="2" type="ORF">HEB94_002460</name>
</gene>
<dbReference type="Proteomes" id="UP000638648">
    <property type="component" value="Unassembled WGS sequence"/>
</dbReference>
<proteinExistence type="predicted"/>
<sequence>MSVSREPGQSSREYVADQQDQADGVPIVLPVDLPDGYDSGSDYGNINLDKRDEPYDTPATVDGREVSFIPVEGVQGHDGLPAIQLCIEDANAKDAVCPSDPHAIHRRHGGALLTFYAASDRDHDLSAWQTVELTTDLNKVTWLH</sequence>
<feature type="compositionally biased region" description="Polar residues" evidence="1">
    <location>
        <begin position="1"/>
        <end position="12"/>
    </location>
</feature>
<comment type="caution">
    <text evidence="2">The sequence shown here is derived from an EMBL/GenBank/DDBJ whole genome shotgun (WGS) entry which is preliminary data.</text>
</comment>
<feature type="region of interest" description="Disordered" evidence="1">
    <location>
        <begin position="1"/>
        <end position="33"/>
    </location>
</feature>
<dbReference type="AlphaFoldDB" id="A0A927R7I2"/>
<accession>A0A927R7I2</accession>
<evidence type="ECO:0000256" key="1">
    <source>
        <dbReference type="SAM" id="MobiDB-lite"/>
    </source>
</evidence>
<protein>
    <submittedName>
        <fullName evidence="2">Uncharacterized protein</fullName>
    </submittedName>
</protein>
<reference evidence="2" key="1">
    <citation type="submission" date="2020-10" db="EMBL/GenBank/DDBJ databases">
        <title>Sequencing the genomes of 1000 actinobacteria strains.</title>
        <authorList>
            <person name="Klenk H.-P."/>
        </authorList>
    </citation>
    <scope>NUCLEOTIDE SEQUENCE</scope>
    <source>
        <strain evidence="2">DSM 45354</strain>
    </source>
</reference>
<name>A0A927R7I2_9ACTN</name>